<protein>
    <recommendedName>
        <fullName evidence="3">SCP2 domain-containing protein</fullName>
    </recommendedName>
</protein>
<evidence type="ECO:0000313" key="2">
    <source>
        <dbReference type="Proteomes" id="UP000604341"/>
    </source>
</evidence>
<dbReference type="EMBL" id="BMPE01000001">
    <property type="protein sequence ID" value="GGK93891.1"/>
    <property type="molecule type" value="Genomic_DNA"/>
</dbReference>
<proteinExistence type="predicted"/>
<organism evidence="1 2">
    <name type="scientific">Deinococcus radiotolerans</name>
    <dbReference type="NCBI Taxonomy" id="1309407"/>
    <lineage>
        <taxon>Bacteria</taxon>
        <taxon>Thermotogati</taxon>
        <taxon>Deinococcota</taxon>
        <taxon>Deinococci</taxon>
        <taxon>Deinococcales</taxon>
        <taxon>Deinococcaceae</taxon>
        <taxon>Deinococcus</taxon>
    </lineage>
</organism>
<comment type="caution">
    <text evidence="1">The sequence shown here is derived from an EMBL/GenBank/DDBJ whole genome shotgun (WGS) entry which is preliminary data.</text>
</comment>
<reference evidence="2" key="1">
    <citation type="journal article" date="2019" name="Int. J. Syst. Evol. Microbiol.">
        <title>The Global Catalogue of Microorganisms (GCM) 10K type strain sequencing project: providing services to taxonomists for standard genome sequencing and annotation.</title>
        <authorList>
            <consortium name="The Broad Institute Genomics Platform"/>
            <consortium name="The Broad Institute Genome Sequencing Center for Infectious Disease"/>
            <person name="Wu L."/>
            <person name="Ma J."/>
        </authorList>
    </citation>
    <scope>NUCLEOTIDE SEQUENCE [LARGE SCALE GENOMIC DNA]</scope>
    <source>
        <strain evidence="2">JCM 19173</strain>
    </source>
</reference>
<sequence>MTPDPAAPDPHAALMTEGDRLARQLTHTLRVTTHDPERLTLLGRSLALNLVKAFQQTLEHVTRHAGHPVHATLTCDAHGHATLRLTRSGDGAVTHLPAADLLRDLLWPRGHLHPAIQDHLQGALGGSEHHATRALVNALRHPSVLKGMETKIRAALPG</sequence>
<dbReference type="Proteomes" id="UP000604341">
    <property type="component" value="Unassembled WGS sequence"/>
</dbReference>
<gene>
    <name evidence="1" type="ORF">GCM10010844_10540</name>
</gene>
<keyword evidence="2" id="KW-1185">Reference proteome</keyword>
<evidence type="ECO:0000313" key="1">
    <source>
        <dbReference type="EMBL" id="GGK93891.1"/>
    </source>
</evidence>
<name>A0ABQ2FFQ4_9DEIO</name>
<dbReference type="RefSeq" id="WP_189067851.1">
    <property type="nucleotide sequence ID" value="NZ_BMPE01000001.1"/>
</dbReference>
<evidence type="ECO:0008006" key="3">
    <source>
        <dbReference type="Google" id="ProtNLM"/>
    </source>
</evidence>
<accession>A0ABQ2FFQ4</accession>